<dbReference type="PANTHER" id="PTHR38115">
    <property type="entry name" value="LIPOCALIN-LIKE DOMAIN-CONTAINING PROTEIN"/>
    <property type="match status" value="1"/>
</dbReference>
<gene>
    <name evidence="1" type="ORF">CLO192961_LOCUS447314</name>
</gene>
<keyword evidence="2" id="KW-1185">Reference proteome</keyword>
<organism evidence="1 2">
    <name type="scientific">Bionectria ochroleuca</name>
    <name type="common">Gliocladium roseum</name>
    <dbReference type="NCBI Taxonomy" id="29856"/>
    <lineage>
        <taxon>Eukaryota</taxon>
        <taxon>Fungi</taxon>
        <taxon>Dikarya</taxon>
        <taxon>Ascomycota</taxon>
        <taxon>Pezizomycotina</taxon>
        <taxon>Sordariomycetes</taxon>
        <taxon>Hypocreomycetidae</taxon>
        <taxon>Hypocreales</taxon>
        <taxon>Bionectriaceae</taxon>
        <taxon>Clonostachys</taxon>
    </lineage>
</organism>
<evidence type="ECO:0000313" key="1">
    <source>
        <dbReference type="EMBL" id="VUC36563.1"/>
    </source>
</evidence>
<dbReference type="InterPro" id="IPR012674">
    <property type="entry name" value="Calycin"/>
</dbReference>
<dbReference type="Proteomes" id="UP000766486">
    <property type="component" value="Unassembled WGS sequence"/>
</dbReference>
<protein>
    <submittedName>
        <fullName evidence="1">Uncharacterized protein</fullName>
    </submittedName>
</protein>
<dbReference type="SUPFAM" id="SSF50814">
    <property type="entry name" value="Lipocalins"/>
    <property type="match status" value="1"/>
</dbReference>
<comment type="caution">
    <text evidence="1">The sequence shown here is derived from an EMBL/GenBank/DDBJ whole genome shotgun (WGS) entry which is preliminary data.</text>
</comment>
<dbReference type="InterPro" id="IPR053037">
    <property type="entry name" value="Pericyclase_pydY-like"/>
</dbReference>
<proteinExistence type="predicted"/>
<evidence type="ECO:0000313" key="2">
    <source>
        <dbReference type="Proteomes" id="UP000766486"/>
    </source>
</evidence>
<accession>A0ABY6V2V1</accession>
<sequence>MAAPATKTSKDLSGQWGLNKQLSDNPEPVLQLQGIGFFIRKAIGLASISIEMIQYSDTPTPPSTSNEPVTFLSVSQTASGLKGMSELRILDDEIRDHTDWLFGSLKVQSRWVQVDEITEREWLKYDWEKGDRLIRTHVKNEKYGWEAIQICGFQVVNVVRRYCSRTYVTKGDQSATCRLVYDYIDNEV</sequence>
<dbReference type="PANTHER" id="PTHR38115:SF1">
    <property type="entry name" value="LIPOCALIN-LIKE DOMAIN-CONTAINING PROTEIN"/>
    <property type="match status" value="1"/>
</dbReference>
<reference evidence="1 2" key="1">
    <citation type="submission" date="2019-06" db="EMBL/GenBank/DDBJ databases">
        <authorList>
            <person name="Broberg M."/>
        </authorList>
    </citation>
    <scope>NUCLEOTIDE SEQUENCE [LARGE SCALE GENOMIC DNA]</scope>
</reference>
<dbReference type="EMBL" id="CABFNS010000930">
    <property type="protein sequence ID" value="VUC36563.1"/>
    <property type="molecule type" value="Genomic_DNA"/>
</dbReference>
<name>A0ABY6V2V1_BIOOC</name>